<keyword evidence="1" id="KW-0472">Membrane</keyword>
<dbReference type="RefSeq" id="WP_109269682.1">
    <property type="nucleotide sequence ID" value="NZ_QFFF01000001.1"/>
</dbReference>
<dbReference type="Proteomes" id="UP000245916">
    <property type="component" value="Unassembled WGS sequence"/>
</dbReference>
<gene>
    <name evidence="2" type="ORF">DF286_00650</name>
</gene>
<dbReference type="OrthoDB" id="7619970at2"/>
<evidence type="ECO:0000313" key="3">
    <source>
        <dbReference type="Proteomes" id="UP000245916"/>
    </source>
</evidence>
<evidence type="ECO:0000256" key="1">
    <source>
        <dbReference type="SAM" id="Phobius"/>
    </source>
</evidence>
<reference evidence="2 3" key="1">
    <citation type="submission" date="2018-05" db="EMBL/GenBank/DDBJ databases">
        <title>Genome of Sphingosinicella humi QZX222.</title>
        <authorList>
            <person name="Qiao Z."/>
            <person name="Wang G."/>
        </authorList>
    </citation>
    <scope>NUCLEOTIDE SEQUENCE [LARGE SCALE GENOMIC DNA]</scope>
    <source>
        <strain evidence="2 3">QZX222</strain>
    </source>
</reference>
<dbReference type="EMBL" id="QFFF01000001">
    <property type="protein sequence ID" value="PWG01542.1"/>
    <property type="molecule type" value="Genomic_DNA"/>
</dbReference>
<protein>
    <submittedName>
        <fullName evidence="2">Uncharacterized protein</fullName>
    </submittedName>
</protein>
<proteinExistence type="predicted"/>
<sequence>MIPALEWFATIGGIVAAFMISLDFGRRVTGWGFVLFAFASLAWVGYGLMDEEGGLLTQNIVLFGINLLGIYRYLIRKRPVEMSA</sequence>
<keyword evidence="3" id="KW-1185">Reference proteome</keyword>
<keyword evidence="1" id="KW-1133">Transmembrane helix</keyword>
<feature type="transmembrane region" description="Helical" evidence="1">
    <location>
        <begin position="31"/>
        <end position="49"/>
    </location>
</feature>
<dbReference type="AlphaFoldDB" id="A0A2U2IZN0"/>
<keyword evidence="1" id="KW-0812">Transmembrane</keyword>
<organism evidence="2 3">
    <name type="scientific">Allosphingosinicella humi</name>
    <dbReference type="NCBI Taxonomy" id="2068657"/>
    <lineage>
        <taxon>Bacteria</taxon>
        <taxon>Pseudomonadati</taxon>
        <taxon>Pseudomonadota</taxon>
        <taxon>Alphaproteobacteria</taxon>
        <taxon>Sphingomonadales</taxon>
        <taxon>Sphingomonadaceae</taxon>
        <taxon>Allosphingosinicella</taxon>
    </lineage>
</organism>
<feature type="transmembrane region" description="Helical" evidence="1">
    <location>
        <begin position="6"/>
        <end position="24"/>
    </location>
</feature>
<feature type="transmembrane region" description="Helical" evidence="1">
    <location>
        <begin position="55"/>
        <end position="74"/>
    </location>
</feature>
<comment type="caution">
    <text evidence="2">The sequence shown here is derived from an EMBL/GenBank/DDBJ whole genome shotgun (WGS) entry which is preliminary data.</text>
</comment>
<name>A0A2U2IZN0_9SPHN</name>
<evidence type="ECO:0000313" key="2">
    <source>
        <dbReference type="EMBL" id="PWG01542.1"/>
    </source>
</evidence>
<accession>A0A2U2IZN0</accession>